<proteinExistence type="predicted"/>
<dbReference type="RefSeq" id="WP_183775309.1">
    <property type="nucleotide sequence ID" value="NZ_JACHFW010000011.1"/>
</dbReference>
<keyword evidence="4" id="KW-1185">Reference proteome</keyword>
<dbReference type="EMBL" id="JACHFW010000011">
    <property type="protein sequence ID" value="MBB5265391.1"/>
    <property type="molecule type" value="Genomic_DNA"/>
</dbReference>
<name>A0A7W8M6I1_9FIRM</name>
<feature type="transmembrane region" description="Helical" evidence="1">
    <location>
        <begin position="28"/>
        <end position="44"/>
    </location>
</feature>
<keyword evidence="1" id="KW-0472">Membrane</keyword>
<reference evidence="3 4" key="1">
    <citation type="submission" date="2020-08" db="EMBL/GenBank/DDBJ databases">
        <title>Genomic Encyclopedia of Type Strains, Phase IV (KMG-IV): sequencing the most valuable type-strain genomes for metagenomic binning, comparative biology and taxonomic classification.</title>
        <authorList>
            <person name="Goeker M."/>
        </authorList>
    </citation>
    <scope>NUCLEOTIDE SEQUENCE [LARGE SCALE GENOMIC DNA]</scope>
    <source>
        <strain evidence="3 4">DSM 106146</strain>
    </source>
</reference>
<feature type="domain" description="VanZ-like" evidence="2">
    <location>
        <begin position="31"/>
        <end position="132"/>
    </location>
</feature>
<dbReference type="Pfam" id="PF04892">
    <property type="entry name" value="VanZ"/>
    <property type="match status" value="1"/>
</dbReference>
<dbReference type="PANTHER" id="PTHR36834:SF2">
    <property type="entry name" value="MEMBRANE PROTEIN"/>
    <property type="match status" value="1"/>
</dbReference>
<comment type="caution">
    <text evidence="3">The sequence shown here is derived from an EMBL/GenBank/DDBJ whole genome shotgun (WGS) entry which is preliminary data.</text>
</comment>
<dbReference type="Proteomes" id="UP000543642">
    <property type="component" value="Unassembled WGS sequence"/>
</dbReference>
<dbReference type="InterPro" id="IPR006976">
    <property type="entry name" value="VanZ-like"/>
</dbReference>
<keyword evidence="1" id="KW-0812">Transmembrane</keyword>
<evidence type="ECO:0000259" key="2">
    <source>
        <dbReference type="Pfam" id="PF04892"/>
    </source>
</evidence>
<dbReference type="InterPro" id="IPR053150">
    <property type="entry name" value="Teicoplanin_resist-assoc"/>
</dbReference>
<protein>
    <recommendedName>
        <fullName evidence="2">VanZ-like domain-containing protein</fullName>
    </recommendedName>
</protein>
<keyword evidence="1" id="KW-1133">Transmembrane helix</keyword>
<evidence type="ECO:0000313" key="3">
    <source>
        <dbReference type="EMBL" id="MBB5265391.1"/>
    </source>
</evidence>
<dbReference type="PANTHER" id="PTHR36834">
    <property type="entry name" value="MEMBRANE PROTEIN-RELATED"/>
    <property type="match status" value="1"/>
</dbReference>
<accession>A0A7W8M6I1</accession>
<dbReference type="AlphaFoldDB" id="A0A7W8M6I1"/>
<gene>
    <name evidence="3" type="ORF">HNP82_002537</name>
</gene>
<sequence>MFEEIKAEAANAIESAVKVIRTKKSQKILTVVYVIVILYITVCSRTPGSERIFKGLFWEYQNNMWNNVLLNMLLFVPLGFLSGNMRGVIAGFLISLGIEVTQFIGVLGFCEIDDVLNNTVGTVFGVILRRILQKIMNSLESS</sequence>
<evidence type="ECO:0000313" key="4">
    <source>
        <dbReference type="Proteomes" id="UP000543642"/>
    </source>
</evidence>
<evidence type="ECO:0000256" key="1">
    <source>
        <dbReference type="SAM" id="Phobius"/>
    </source>
</evidence>
<feature type="transmembrane region" description="Helical" evidence="1">
    <location>
        <begin position="88"/>
        <end position="109"/>
    </location>
</feature>
<feature type="transmembrane region" description="Helical" evidence="1">
    <location>
        <begin position="64"/>
        <end position="81"/>
    </location>
</feature>
<organism evidence="3 4">
    <name type="scientific">Catenibacillus scindens</name>
    <dbReference type="NCBI Taxonomy" id="673271"/>
    <lineage>
        <taxon>Bacteria</taxon>
        <taxon>Bacillati</taxon>
        <taxon>Bacillota</taxon>
        <taxon>Clostridia</taxon>
        <taxon>Lachnospirales</taxon>
        <taxon>Lachnospiraceae</taxon>
        <taxon>Catenibacillus</taxon>
    </lineage>
</organism>